<accession>A0AA86K0X7</accession>
<name>A0AA86K0X7_9CLOT</name>
<proteinExistence type="predicted"/>
<gene>
    <name evidence="2" type="ORF">CNEO_43212</name>
</gene>
<evidence type="ECO:0000313" key="3">
    <source>
        <dbReference type="Proteomes" id="UP000789738"/>
    </source>
</evidence>
<evidence type="ECO:0000313" key="2">
    <source>
        <dbReference type="EMBL" id="CAG9707760.1"/>
    </source>
</evidence>
<comment type="caution">
    <text evidence="2">The sequence shown here is derived from an EMBL/GenBank/DDBJ whole genome shotgun (WGS) entry which is preliminary data.</text>
</comment>
<dbReference type="InterPro" id="IPR003439">
    <property type="entry name" value="ABC_transporter-like_ATP-bd"/>
</dbReference>
<dbReference type="GO" id="GO:0016887">
    <property type="term" value="F:ATP hydrolysis activity"/>
    <property type="evidence" value="ECO:0007669"/>
    <property type="project" value="InterPro"/>
</dbReference>
<feature type="domain" description="ABC transporter" evidence="1">
    <location>
        <begin position="16"/>
        <end position="53"/>
    </location>
</feature>
<dbReference type="Pfam" id="PF00005">
    <property type="entry name" value="ABC_tran"/>
    <property type="match status" value="1"/>
</dbReference>
<reference evidence="2" key="1">
    <citation type="submission" date="2021-10" db="EMBL/GenBank/DDBJ databases">
        <authorList>
            <person name="Mesa V."/>
        </authorList>
    </citation>
    <scope>NUCLEOTIDE SEQUENCE</scope>
    <source>
        <strain evidence="2">CC3_PB</strain>
    </source>
</reference>
<protein>
    <recommendedName>
        <fullName evidence="1">ABC transporter domain-containing protein</fullName>
    </recommendedName>
</protein>
<dbReference type="GO" id="GO:0005524">
    <property type="term" value="F:ATP binding"/>
    <property type="evidence" value="ECO:0007669"/>
    <property type="project" value="InterPro"/>
</dbReference>
<dbReference type="Proteomes" id="UP000789738">
    <property type="component" value="Unassembled WGS sequence"/>
</dbReference>
<dbReference type="PANTHER" id="PTHR43394">
    <property type="entry name" value="ATP-DEPENDENT PERMEASE MDL1, MITOCHONDRIAL"/>
    <property type="match status" value="1"/>
</dbReference>
<dbReference type="PANTHER" id="PTHR43394:SF1">
    <property type="entry name" value="ATP-BINDING CASSETTE SUB-FAMILY B MEMBER 10, MITOCHONDRIAL"/>
    <property type="match status" value="1"/>
</dbReference>
<dbReference type="InterPro" id="IPR039421">
    <property type="entry name" value="Type_1_exporter"/>
</dbReference>
<evidence type="ECO:0000259" key="1">
    <source>
        <dbReference type="Pfam" id="PF00005"/>
    </source>
</evidence>
<dbReference type="GO" id="GO:0015421">
    <property type="term" value="F:ABC-type oligopeptide transporter activity"/>
    <property type="evidence" value="ECO:0007669"/>
    <property type="project" value="TreeGrafter"/>
</dbReference>
<dbReference type="EMBL" id="CAKJVE010000004">
    <property type="protein sequence ID" value="CAG9707760.1"/>
    <property type="molecule type" value="Genomic_DNA"/>
</dbReference>
<organism evidence="2 3">
    <name type="scientific">Clostridium neonatale</name>
    <dbReference type="NCBI Taxonomy" id="137838"/>
    <lineage>
        <taxon>Bacteria</taxon>
        <taxon>Bacillati</taxon>
        <taxon>Bacillota</taxon>
        <taxon>Clostridia</taxon>
        <taxon>Eubacteriales</taxon>
        <taxon>Clostridiaceae</taxon>
        <taxon>Clostridium</taxon>
    </lineage>
</organism>
<sequence length="131" mass="14561">MSQAYDFISKKPKKFEEMISEGGANVSGGQKQRLSIARAIVRKPEIYIFDDSFSALDFKTDATLRAKLKEETKESVVLIVAQRIGSILDADKIIVLNEGEVVGSGTHKELLKTCEIYHEIALSQLTEEELA</sequence>
<dbReference type="InterPro" id="IPR027417">
    <property type="entry name" value="P-loop_NTPase"/>
</dbReference>
<dbReference type="SUPFAM" id="SSF52540">
    <property type="entry name" value="P-loop containing nucleoside triphosphate hydrolases"/>
    <property type="match status" value="1"/>
</dbReference>
<dbReference type="AlphaFoldDB" id="A0AA86K0X7"/>
<dbReference type="Gene3D" id="3.40.50.300">
    <property type="entry name" value="P-loop containing nucleotide triphosphate hydrolases"/>
    <property type="match status" value="1"/>
</dbReference>